<feature type="compositionally biased region" description="Polar residues" evidence="4">
    <location>
        <begin position="589"/>
        <end position="600"/>
    </location>
</feature>
<feature type="compositionally biased region" description="Acidic residues" evidence="4">
    <location>
        <begin position="661"/>
        <end position="672"/>
    </location>
</feature>
<dbReference type="Gene3D" id="2.130.10.10">
    <property type="entry name" value="YVTN repeat-like/Quinoprotein amine dehydrogenase"/>
    <property type="match status" value="1"/>
</dbReference>
<keyword evidence="2" id="KW-0677">Repeat</keyword>
<dbReference type="PROSITE" id="PS50294">
    <property type="entry name" value="WD_REPEATS_REGION"/>
    <property type="match status" value="2"/>
</dbReference>
<evidence type="ECO:0000313" key="5">
    <source>
        <dbReference type="EMBL" id="RCI05618.1"/>
    </source>
</evidence>
<dbReference type="EMBL" id="PJQM01000343">
    <property type="protein sequence ID" value="RCI05618.1"/>
    <property type="molecule type" value="Genomic_DNA"/>
</dbReference>
<dbReference type="AlphaFoldDB" id="A0A367KTU0"/>
<dbReference type="InterPro" id="IPR015943">
    <property type="entry name" value="WD40/YVTN_repeat-like_dom_sf"/>
</dbReference>
<feature type="repeat" description="WD" evidence="3">
    <location>
        <begin position="284"/>
        <end position="318"/>
    </location>
</feature>
<evidence type="ECO:0000313" key="6">
    <source>
        <dbReference type="Proteomes" id="UP000253551"/>
    </source>
</evidence>
<feature type="region of interest" description="Disordered" evidence="4">
    <location>
        <begin position="567"/>
        <end position="603"/>
    </location>
</feature>
<feature type="repeat" description="WD" evidence="3">
    <location>
        <begin position="244"/>
        <end position="284"/>
    </location>
</feature>
<feature type="compositionally biased region" description="Polar residues" evidence="4">
    <location>
        <begin position="109"/>
        <end position="121"/>
    </location>
</feature>
<evidence type="ECO:0000256" key="2">
    <source>
        <dbReference type="ARBA" id="ARBA00022737"/>
    </source>
</evidence>
<reference evidence="5 6" key="1">
    <citation type="journal article" date="2018" name="G3 (Bethesda)">
        <title>Phylogenetic and Phylogenomic Definition of Rhizopus Species.</title>
        <authorList>
            <person name="Gryganskyi A.P."/>
            <person name="Golan J."/>
            <person name="Dolatabadi S."/>
            <person name="Mondo S."/>
            <person name="Robb S."/>
            <person name="Idnurm A."/>
            <person name="Muszewska A."/>
            <person name="Steczkiewicz K."/>
            <person name="Masonjones S."/>
            <person name="Liao H.L."/>
            <person name="Gajdeczka M.T."/>
            <person name="Anike F."/>
            <person name="Vuek A."/>
            <person name="Anishchenko I.M."/>
            <person name="Voigt K."/>
            <person name="de Hoog G.S."/>
            <person name="Smith M.E."/>
            <person name="Heitman J."/>
            <person name="Vilgalys R."/>
            <person name="Stajich J.E."/>
        </authorList>
    </citation>
    <scope>NUCLEOTIDE SEQUENCE [LARGE SCALE GENOMIC DNA]</scope>
    <source>
        <strain evidence="5 6">LSU 92-RS-03</strain>
    </source>
</reference>
<dbReference type="PANTHER" id="PTHR14221:SF0">
    <property type="entry name" value="WD REPEAT-CONTAINING PROTEIN 44"/>
    <property type="match status" value="1"/>
</dbReference>
<dbReference type="SMART" id="SM00320">
    <property type="entry name" value="WD40"/>
    <property type="match status" value="5"/>
</dbReference>
<dbReference type="Pfam" id="PF00400">
    <property type="entry name" value="WD40"/>
    <property type="match status" value="4"/>
</dbReference>
<accession>A0A367KTU0</accession>
<dbReference type="PROSITE" id="PS50082">
    <property type="entry name" value="WD_REPEATS_2"/>
    <property type="match status" value="3"/>
</dbReference>
<evidence type="ECO:0000256" key="4">
    <source>
        <dbReference type="SAM" id="MobiDB-lite"/>
    </source>
</evidence>
<keyword evidence="1 3" id="KW-0853">WD repeat</keyword>
<dbReference type="InterPro" id="IPR036322">
    <property type="entry name" value="WD40_repeat_dom_sf"/>
</dbReference>
<dbReference type="InterPro" id="IPR001680">
    <property type="entry name" value="WD40_rpt"/>
</dbReference>
<feature type="region of interest" description="Disordered" evidence="4">
    <location>
        <begin position="654"/>
        <end position="686"/>
    </location>
</feature>
<dbReference type="PANTHER" id="PTHR14221">
    <property type="entry name" value="WD REPEAT DOMAIN 44"/>
    <property type="match status" value="1"/>
</dbReference>
<sequence>MSALNSLDQAFDSERVMATDGKLKTCFSEDDLRKHNKTSSQLYKNNKKKSHSRASSSVSFDIHKGHSKSQNSIPCNHHTRGHSWSEASLTAVHAPRSSHDSIRSGSFKVGQNSTSSSSQDQRPPHGKDYVQVKTKIKTNKRFNRIVLAQTLAIDSTGTEVYAAPGVSSVAKDIEPEEFKQPMGAIWATRFSKDGKYMATGGQNCIIHVWKVLRDLDRSDNITVQDILPHQPSIKVFHDAPVRIYAGHTADVLDLSWSKNNFLLSSSMDKTVRLWHVSQAACLCVFSHSDVVASVRFHPKDDRFFLSGSLDSKIRLWSIPEKRVAFWNDIESGNMVTAVGFTFDGRIVCIGSNTGDVFFYETQGLKYNTQIAVKNRGHKHGRKITGIEPMPGMPLGEERILVTTNDSRVWIINLKDKSFVYKYKGIENHSMQIKASFSDDGRYIICGSEDGCVYLWCTDQVSYSPLRHWRDSRLGSAAGLCSLGDQVWQTMAQQGAFSDKPSQNIMSSWLRRGERRVIDKLRSRNEHFFAHMHAVTTAIFAPTKTRQLLARSGGDIILDYTPVYSQKKANQEEEDEEDNVFMKPRRSVHFSAQNSTASTNTKTDKMKEFEKAFTIEFEEASQEERDRFDYPESQIIISADLHGAIKVWRMDSGHYGNNNESSDQEDDSDESDSENISTSDTKSDKSNRKRFFSKLFTKAL</sequence>
<evidence type="ECO:0000256" key="3">
    <source>
        <dbReference type="PROSITE-ProRule" id="PRU00221"/>
    </source>
</evidence>
<comment type="caution">
    <text evidence="5">The sequence shown here is derived from an EMBL/GenBank/DDBJ whole genome shotgun (WGS) entry which is preliminary data.</text>
</comment>
<dbReference type="Proteomes" id="UP000253551">
    <property type="component" value="Unassembled WGS sequence"/>
</dbReference>
<organism evidence="5 6">
    <name type="scientific">Rhizopus stolonifer</name>
    <name type="common">Rhizopus nigricans</name>
    <dbReference type="NCBI Taxonomy" id="4846"/>
    <lineage>
        <taxon>Eukaryota</taxon>
        <taxon>Fungi</taxon>
        <taxon>Fungi incertae sedis</taxon>
        <taxon>Mucoromycota</taxon>
        <taxon>Mucoromycotina</taxon>
        <taxon>Mucoromycetes</taxon>
        <taxon>Mucorales</taxon>
        <taxon>Mucorineae</taxon>
        <taxon>Rhizopodaceae</taxon>
        <taxon>Rhizopus</taxon>
    </lineage>
</organism>
<gene>
    <name evidence="5" type="ORF">CU098_011190</name>
</gene>
<feature type="region of interest" description="Disordered" evidence="4">
    <location>
        <begin position="28"/>
        <end position="127"/>
    </location>
</feature>
<evidence type="ECO:0000256" key="1">
    <source>
        <dbReference type="ARBA" id="ARBA00022574"/>
    </source>
</evidence>
<dbReference type="OrthoDB" id="1932312at2759"/>
<dbReference type="InterPro" id="IPR040324">
    <property type="entry name" value="WDR44/Dgr2"/>
</dbReference>
<proteinExistence type="predicted"/>
<keyword evidence="6" id="KW-1185">Reference proteome</keyword>
<protein>
    <submittedName>
        <fullName evidence="5">Uncharacterized protein</fullName>
    </submittedName>
</protein>
<feature type="repeat" description="WD" evidence="3">
    <location>
        <begin position="435"/>
        <end position="455"/>
    </location>
</feature>
<dbReference type="SUPFAM" id="SSF50978">
    <property type="entry name" value="WD40 repeat-like"/>
    <property type="match status" value="1"/>
</dbReference>
<name>A0A367KTU0_RHIST</name>